<comment type="caution">
    <text evidence="2">The sequence shown here is derived from an EMBL/GenBank/DDBJ whole genome shotgun (WGS) entry which is preliminary data.</text>
</comment>
<name>S9R0W2_9RHOB</name>
<feature type="chain" id="PRO_5004555549" description="Lipoprotein" evidence="1">
    <location>
        <begin position="20"/>
        <end position="143"/>
    </location>
</feature>
<evidence type="ECO:0000313" key="3">
    <source>
        <dbReference type="Proteomes" id="UP000015347"/>
    </source>
</evidence>
<dbReference type="HOGENOM" id="CLU_1804838_0_0_5"/>
<proteinExistence type="predicted"/>
<feature type="signal peptide" evidence="1">
    <location>
        <begin position="1"/>
        <end position="19"/>
    </location>
</feature>
<accession>S9R0W2</accession>
<dbReference type="AlphaFoldDB" id="S9R0W2"/>
<gene>
    <name evidence="2" type="ORF">Salmuc_04793</name>
</gene>
<keyword evidence="1" id="KW-0732">Signal</keyword>
<dbReference type="OrthoDB" id="7876953at2"/>
<protein>
    <recommendedName>
        <fullName evidence="4">Lipoprotein</fullName>
    </recommendedName>
</protein>
<keyword evidence="3" id="KW-1185">Reference proteome</keyword>
<evidence type="ECO:0008006" key="4">
    <source>
        <dbReference type="Google" id="ProtNLM"/>
    </source>
</evidence>
<dbReference type="RefSeq" id="WP_020038880.1">
    <property type="nucleotide sequence ID" value="NZ_KE557273.1"/>
</dbReference>
<sequence length="143" mass="13993">MKAGVALSAFGLLALASCASGRGDPVVHCMIQVDPPGAYDYDGGQTPPLVVPGEGGTQAGADAVNACLRASPTVGSRATVETETATGATVRSYTYGTPPSRPSERVVASAAAAPAPGALAATSGLCTPGAPVIYRGTTYCPGP</sequence>
<reference evidence="3" key="1">
    <citation type="journal article" date="2014" name="Stand. Genomic Sci.">
        <title>Genome sequence of the exopolysaccharide-producing Salipiger mucosus type strain (DSM 16094(T)), a moderately halophilic member of the Roseobacter clade.</title>
        <authorList>
            <person name="Riedel T."/>
            <person name="Spring S."/>
            <person name="Fiebig A."/>
            <person name="Petersen J."/>
            <person name="Kyrpides N.C."/>
            <person name="Goker M."/>
            <person name="Klenk H.P."/>
        </authorList>
    </citation>
    <scope>NUCLEOTIDE SEQUENCE [LARGE SCALE GENOMIC DNA]</scope>
    <source>
        <strain evidence="3">DSM 16094</strain>
    </source>
</reference>
<evidence type="ECO:0000256" key="1">
    <source>
        <dbReference type="SAM" id="SignalP"/>
    </source>
</evidence>
<evidence type="ECO:0000313" key="2">
    <source>
        <dbReference type="EMBL" id="EPX85522.1"/>
    </source>
</evidence>
<dbReference type="PROSITE" id="PS51257">
    <property type="entry name" value="PROKAR_LIPOPROTEIN"/>
    <property type="match status" value="1"/>
</dbReference>
<dbReference type="EMBL" id="APVH01000008">
    <property type="protein sequence ID" value="EPX85522.1"/>
    <property type="molecule type" value="Genomic_DNA"/>
</dbReference>
<dbReference type="Proteomes" id="UP000015347">
    <property type="component" value="Unassembled WGS sequence"/>
</dbReference>
<dbReference type="STRING" id="1123237.Salmuc_04793"/>
<organism evidence="2 3">
    <name type="scientific">Salipiger mucosus DSM 16094</name>
    <dbReference type="NCBI Taxonomy" id="1123237"/>
    <lineage>
        <taxon>Bacteria</taxon>
        <taxon>Pseudomonadati</taxon>
        <taxon>Pseudomonadota</taxon>
        <taxon>Alphaproteobacteria</taxon>
        <taxon>Rhodobacterales</taxon>
        <taxon>Roseobacteraceae</taxon>
        <taxon>Salipiger</taxon>
    </lineage>
</organism>